<accession>A0ABP8NV49</accession>
<comment type="caution">
    <text evidence="2">The sequence shown here is derived from an EMBL/GenBank/DDBJ whole genome shotgun (WGS) entry which is preliminary data.</text>
</comment>
<feature type="signal peptide" evidence="1">
    <location>
        <begin position="1"/>
        <end position="20"/>
    </location>
</feature>
<dbReference type="Proteomes" id="UP001500840">
    <property type="component" value="Unassembled WGS sequence"/>
</dbReference>
<evidence type="ECO:0000256" key="1">
    <source>
        <dbReference type="SAM" id="SignalP"/>
    </source>
</evidence>
<keyword evidence="3" id="KW-1185">Reference proteome</keyword>
<sequence length="297" mass="32247">MKFTKLVGIALFATMPVAMVQGDETKNTGVILLNPQPQEKVEQVVEVAGRVLAPGYPVVLVRADQPGCLWWAQERPKKTSQRSFKASAQIGNDNSLDGSRFQIVVLMVPTAEGRELFQPGASFRELPPDLARSVETIVVLKKPNGILGNPKRTLTKLESRPEIEPVDSQAEQAKLIQSPTENSQVERADLVTCSSLDGRKPIVLVRSTQANDSWWVQAASSPVGKTRFVSSARFGNDSTPTGTRFRIVAIYPDAEQSTNLRPGMSIEQLPAGVARSAEVEVVRINSSQVAMTNAGAE</sequence>
<protein>
    <recommendedName>
        <fullName evidence="4">Secreted protein</fullName>
    </recommendedName>
</protein>
<evidence type="ECO:0000313" key="3">
    <source>
        <dbReference type="Proteomes" id="UP001500840"/>
    </source>
</evidence>
<evidence type="ECO:0000313" key="2">
    <source>
        <dbReference type="EMBL" id="GAA4472014.1"/>
    </source>
</evidence>
<proteinExistence type="predicted"/>
<reference evidence="3" key="1">
    <citation type="journal article" date="2019" name="Int. J. Syst. Evol. Microbiol.">
        <title>The Global Catalogue of Microorganisms (GCM) 10K type strain sequencing project: providing services to taxonomists for standard genome sequencing and annotation.</title>
        <authorList>
            <consortium name="The Broad Institute Genomics Platform"/>
            <consortium name="The Broad Institute Genome Sequencing Center for Infectious Disease"/>
            <person name="Wu L."/>
            <person name="Ma J."/>
        </authorList>
    </citation>
    <scope>NUCLEOTIDE SEQUENCE [LARGE SCALE GENOMIC DNA]</scope>
    <source>
        <strain evidence="3">JCM 17759</strain>
    </source>
</reference>
<keyword evidence="1" id="KW-0732">Signal</keyword>
<dbReference type="RefSeq" id="WP_345328074.1">
    <property type="nucleotide sequence ID" value="NZ_BAABGA010000120.1"/>
</dbReference>
<feature type="chain" id="PRO_5046767845" description="Secreted protein" evidence="1">
    <location>
        <begin position="21"/>
        <end position="297"/>
    </location>
</feature>
<dbReference type="EMBL" id="BAABGA010000120">
    <property type="protein sequence ID" value="GAA4472014.1"/>
    <property type="molecule type" value="Genomic_DNA"/>
</dbReference>
<gene>
    <name evidence="2" type="ORF">GCM10023156_67600</name>
</gene>
<name>A0ABP8NV49_9BACT</name>
<evidence type="ECO:0008006" key="4">
    <source>
        <dbReference type="Google" id="ProtNLM"/>
    </source>
</evidence>
<organism evidence="2 3">
    <name type="scientific">Novipirellula rosea</name>
    <dbReference type="NCBI Taxonomy" id="1031540"/>
    <lineage>
        <taxon>Bacteria</taxon>
        <taxon>Pseudomonadati</taxon>
        <taxon>Planctomycetota</taxon>
        <taxon>Planctomycetia</taxon>
        <taxon>Pirellulales</taxon>
        <taxon>Pirellulaceae</taxon>
        <taxon>Novipirellula</taxon>
    </lineage>
</organism>